<dbReference type="Proteomes" id="UP000008825">
    <property type="component" value="Chromosome"/>
</dbReference>
<dbReference type="AlphaFoldDB" id="B5EJ47"/>
<organism evidence="3 4">
    <name type="scientific">Citrifermentans bemidjiense (strain ATCC BAA-1014 / DSM 16622 / JCM 12645 / Bem)</name>
    <name type="common">Geobacter bemidjiensis</name>
    <dbReference type="NCBI Taxonomy" id="404380"/>
    <lineage>
        <taxon>Bacteria</taxon>
        <taxon>Pseudomonadati</taxon>
        <taxon>Thermodesulfobacteriota</taxon>
        <taxon>Desulfuromonadia</taxon>
        <taxon>Geobacterales</taxon>
        <taxon>Geobacteraceae</taxon>
        <taxon>Citrifermentans</taxon>
    </lineage>
</organism>
<keyword evidence="2" id="KW-0812">Transmembrane</keyword>
<keyword evidence="4" id="KW-1185">Reference proteome</keyword>
<dbReference type="OrthoDB" id="9786756at2"/>
<dbReference type="STRING" id="404380.Gbem_0042"/>
<dbReference type="PANTHER" id="PTHR12151">
    <property type="entry name" value="ELECTRON TRANSPORT PROTIN SCO1/SENC FAMILY MEMBER"/>
    <property type="match status" value="1"/>
</dbReference>
<accession>B5EJ47</accession>
<dbReference type="PANTHER" id="PTHR12151:SF8">
    <property type="entry name" value="THIOREDOXIN DOMAIN-CONTAINING PROTEIN"/>
    <property type="match status" value="1"/>
</dbReference>
<comment type="similarity">
    <text evidence="1">Belongs to the SCO1/2 family.</text>
</comment>
<dbReference type="InterPro" id="IPR036249">
    <property type="entry name" value="Thioredoxin-like_sf"/>
</dbReference>
<protein>
    <submittedName>
        <fullName evidence="3">Cytochrome c oxidase, coo3-type, synthesis factor</fullName>
    </submittedName>
</protein>
<evidence type="ECO:0000256" key="1">
    <source>
        <dbReference type="ARBA" id="ARBA00010996"/>
    </source>
</evidence>
<dbReference type="InterPro" id="IPR003782">
    <property type="entry name" value="SCO1/SenC"/>
</dbReference>
<reference evidence="3 4" key="2">
    <citation type="journal article" date="2010" name="BMC Genomics">
        <title>The genome of Geobacter bemidjiensis, exemplar for the subsurface clade of Geobacter species that predominate in Fe(III)-reducing subsurface environments.</title>
        <authorList>
            <person name="Aklujkar M."/>
            <person name="Young N.D."/>
            <person name="Holmes D."/>
            <person name="Chavan M."/>
            <person name="Risso C."/>
            <person name="Kiss H.E."/>
            <person name="Han C.S."/>
            <person name="Land M.L."/>
            <person name="Lovley D.R."/>
        </authorList>
    </citation>
    <scope>NUCLEOTIDE SEQUENCE [LARGE SCALE GENOMIC DNA]</scope>
    <source>
        <strain evidence="4">ATCC BAA-1014 / DSM 16622 / JCM 12645 / Bem</strain>
    </source>
</reference>
<dbReference type="KEGG" id="gbm:Gbem_0042"/>
<dbReference type="Gene3D" id="3.40.30.10">
    <property type="entry name" value="Glutaredoxin"/>
    <property type="match status" value="1"/>
</dbReference>
<feature type="transmembrane region" description="Helical" evidence="2">
    <location>
        <begin position="244"/>
        <end position="265"/>
    </location>
</feature>
<keyword evidence="2" id="KW-1133">Transmembrane helix</keyword>
<dbReference type="CDD" id="cd02968">
    <property type="entry name" value="SCO"/>
    <property type="match status" value="1"/>
</dbReference>
<dbReference type="SUPFAM" id="SSF52833">
    <property type="entry name" value="Thioredoxin-like"/>
    <property type="match status" value="1"/>
</dbReference>
<name>B5EJ47_CITBB</name>
<reference evidence="3 4" key="1">
    <citation type="submission" date="2008-07" db="EMBL/GenBank/DDBJ databases">
        <title>Complete sequence of Geobacter bemidjiensis BEM.</title>
        <authorList>
            <consortium name="US DOE Joint Genome Institute"/>
            <person name="Lucas S."/>
            <person name="Copeland A."/>
            <person name="Lapidus A."/>
            <person name="Glavina del Rio T."/>
            <person name="Dalin E."/>
            <person name="Tice H."/>
            <person name="Bruce D."/>
            <person name="Goodwin L."/>
            <person name="Pitluck S."/>
            <person name="Kiss H."/>
            <person name="Brettin T."/>
            <person name="Detter J.C."/>
            <person name="Han C."/>
            <person name="Kuske C.R."/>
            <person name="Schmutz J."/>
            <person name="Larimer F."/>
            <person name="Land M."/>
            <person name="Hauser L."/>
            <person name="Kyrpides N."/>
            <person name="Lykidis A."/>
            <person name="Lovley D."/>
            <person name="Richardson P."/>
        </authorList>
    </citation>
    <scope>NUCLEOTIDE SEQUENCE [LARGE SCALE GENOMIC DNA]</scope>
    <source>
        <strain evidence="4">ATCC BAA-1014 / DSM 16622 / JCM 12645 / Bem</strain>
    </source>
</reference>
<keyword evidence="2" id="KW-0472">Membrane</keyword>
<sequence>MGFIRRWGAWVPVLVLLFWGTAAAHVEGPQPLSSFSSAGANAQPLGLTERLGGRIPLDLTFRDETGRERRLSELITGPTIILPVYYSCTNVCNYMQEGLARVLPEIKLVPGKDYRVLSLSFDERETPERAARSKRMYETVMRGKFPAGNWTFLTGDAASIHKLTDAAGFQFRRQGNDFVHPVASFVVAGDGMIVRYLYGTQFLAKDVTLALIEARQGRVGATISKMVSYCFSFDPKSKSYEFNLLRVSATVIIACVLAFAVFLVFGGKKPPAGKGQ</sequence>
<evidence type="ECO:0000256" key="2">
    <source>
        <dbReference type="SAM" id="Phobius"/>
    </source>
</evidence>
<dbReference type="HOGENOM" id="CLU_058434_2_0_7"/>
<proteinExistence type="inferred from homology"/>
<evidence type="ECO:0000313" key="3">
    <source>
        <dbReference type="EMBL" id="ACH37073.1"/>
    </source>
</evidence>
<dbReference type="eggNOG" id="COG1999">
    <property type="taxonomic scope" value="Bacteria"/>
</dbReference>
<dbReference type="EMBL" id="CP001124">
    <property type="protein sequence ID" value="ACH37073.1"/>
    <property type="molecule type" value="Genomic_DNA"/>
</dbReference>
<gene>
    <name evidence="3" type="primary">sco</name>
    <name evidence="3" type="ordered locus">Gbem_0042</name>
</gene>
<evidence type="ECO:0000313" key="4">
    <source>
        <dbReference type="Proteomes" id="UP000008825"/>
    </source>
</evidence>